<protein>
    <submittedName>
        <fullName evidence="3">DUF58 domain-containing protein</fullName>
    </submittedName>
</protein>
<evidence type="ECO:0000313" key="3">
    <source>
        <dbReference type="EMBL" id="MFK9094458.1"/>
    </source>
</evidence>
<evidence type="ECO:0000259" key="2">
    <source>
        <dbReference type="Pfam" id="PF01882"/>
    </source>
</evidence>
<dbReference type="EMBL" id="JBJHQH010000023">
    <property type="protein sequence ID" value="MFK9094458.1"/>
    <property type="molecule type" value="Genomic_DNA"/>
</dbReference>
<accession>A0ABW8RLQ6</accession>
<name>A0ABW8RLQ6_9BACI</name>
<dbReference type="Proteomes" id="UP001623041">
    <property type="component" value="Unassembled WGS sequence"/>
</dbReference>
<keyword evidence="1" id="KW-0812">Transmembrane</keyword>
<sequence length="405" mass="46490">MKKLWIPFKKVWKFILLLFLILLTFSYAMFQGGFVSWFLFYSFLPFAIYCVALSFYSLNELEVTRVLPKSDYNAGETLKVSVTVKRSKAFPLFYLLIEDQLDDVLNYAPQRKKAKALILPGFKKEFSYDYIIDELPRGEHFFTSFTLKIGDSLGLFEKERTVEAAGKIIVYPAYSDLLYRPFENQYDQGLTASRERVQRDTTMAVGVRDYQPGDRFSWINWKASAKRNEIMTKEFEQRQSHDVFVVMDCVPDKCFEPVVSFTASLVRAILKKGAQTGLLTISKERATFPIRGGEQHLQQLFYHLAKIEAKSLRSFEKVLETEALFIQQTVSFMLVTAQLTKPLIEKASFLGKRKGSITIFLIKGQTESPTENERSLVGIANARGVRVVMVHEGDYKAAFSEVVAR</sequence>
<dbReference type="PANTHER" id="PTHR34351:SF2">
    <property type="entry name" value="DUF58 DOMAIN-CONTAINING PROTEIN"/>
    <property type="match status" value="1"/>
</dbReference>
<evidence type="ECO:0000256" key="1">
    <source>
        <dbReference type="SAM" id="Phobius"/>
    </source>
</evidence>
<gene>
    <name evidence="3" type="ORF">ACJEBI_23685</name>
</gene>
<feature type="domain" description="DUF58" evidence="2">
    <location>
        <begin position="207"/>
        <end position="365"/>
    </location>
</feature>
<proteinExistence type="predicted"/>
<keyword evidence="1" id="KW-1133">Transmembrane helix</keyword>
<organism evidence="3 4">
    <name type="scientific">Bacillus salipaludis</name>
    <dbReference type="NCBI Taxonomy" id="2547811"/>
    <lineage>
        <taxon>Bacteria</taxon>
        <taxon>Bacillati</taxon>
        <taxon>Bacillota</taxon>
        <taxon>Bacilli</taxon>
        <taxon>Bacillales</taxon>
        <taxon>Bacillaceae</taxon>
        <taxon>Bacillus</taxon>
    </lineage>
</organism>
<dbReference type="RefSeq" id="WP_406582926.1">
    <property type="nucleotide sequence ID" value="NZ_JBJHQH010000023.1"/>
</dbReference>
<comment type="caution">
    <text evidence="3">The sequence shown here is derived from an EMBL/GenBank/DDBJ whole genome shotgun (WGS) entry which is preliminary data.</text>
</comment>
<keyword evidence="4" id="KW-1185">Reference proteome</keyword>
<reference evidence="3 4" key="1">
    <citation type="submission" date="2024-11" db="EMBL/GenBank/DDBJ databases">
        <authorList>
            <person name="Lucas J.A."/>
        </authorList>
    </citation>
    <scope>NUCLEOTIDE SEQUENCE [LARGE SCALE GENOMIC DNA]</scope>
    <source>
        <strain evidence="3 4">Z 5.4</strain>
    </source>
</reference>
<dbReference type="Pfam" id="PF01882">
    <property type="entry name" value="DUF58"/>
    <property type="match status" value="1"/>
</dbReference>
<feature type="transmembrane region" description="Helical" evidence="1">
    <location>
        <begin position="38"/>
        <end position="58"/>
    </location>
</feature>
<keyword evidence="1" id="KW-0472">Membrane</keyword>
<dbReference type="PANTHER" id="PTHR34351">
    <property type="entry name" value="SLR1927 PROTEIN-RELATED"/>
    <property type="match status" value="1"/>
</dbReference>
<evidence type="ECO:0000313" key="4">
    <source>
        <dbReference type="Proteomes" id="UP001623041"/>
    </source>
</evidence>
<dbReference type="InterPro" id="IPR002881">
    <property type="entry name" value="DUF58"/>
</dbReference>